<dbReference type="PROSITE" id="PS50084">
    <property type="entry name" value="KH_TYPE_1"/>
    <property type="match status" value="1"/>
</dbReference>
<sequence length="146" mass="16381">MGDRSRSRDGKRKDSRSPRKKDSRSRSRSKSGQGRTKKPDDYGVDTMKITDDDAAFILGKGGKTKEKIARVSEAEIELFERDLVLEIRGSKMQRRRAKKYAEGVMAQRTGPVTVDENYDDGDLTMLRVPQEAVGFVTGRAAQLQEA</sequence>
<name>A0AA36HW09_9DINO</name>
<reference evidence="4" key="1">
    <citation type="submission" date="2023-08" db="EMBL/GenBank/DDBJ databases">
        <authorList>
            <person name="Chen Y."/>
            <person name="Shah S."/>
            <person name="Dougan E. K."/>
            <person name="Thang M."/>
            <person name="Chan C."/>
        </authorList>
    </citation>
    <scope>NUCLEOTIDE SEQUENCE</scope>
</reference>
<evidence type="ECO:0000313" key="5">
    <source>
        <dbReference type="Proteomes" id="UP001178507"/>
    </source>
</evidence>
<feature type="compositionally biased region" description="Basic residues" evidence="2">
    <location>
        <begin position="18"/>
        <end position="29"/>
    </location>
</feature>
<feature type="domain" description="K Homology" evidence="3">
    <location>
        <begin position="41"/>
        <end position="106"/>
    </location>
</feature>
<dbReference type="EMBL" id="CAUJNA010000388">
    <property type="protein sequence ID" value="CAJ1376369.1"/>
    <property type="molecule type" value="Genomic_DNA"/>
</dbReference>
<dbReference type="GO" id="GO:0003723">
    <property type="term" value="F:RNA binding"/>
    <property type="evidence" value="ECO:0007669"/>
    <property type="project" value="UniProtKB-UniRule"/>
</dbReference>
<dbReference type="AlphaFoldDB" id="A0AA36HW09"/>
<gene>
    <name evidence="4" type="ORF">EVOR1521_LOCUS5455</name>
</gene>
<evidence type="ECO:0000313" key="4">
    <source>
        <dbReference type="EMBL" id="CAJ1376369.1"/>
    </source>
</evidence>
<dbReference type="InterPro" id="IPR004088">
    <property type="entry name" value="KH_dom_type_1"/>
</dbReference>
<dbReference type="Pfam" id="PF00013">
    <property type="entry name" value="KH_1"/>
    <property type="match status" value="1"/>
</dbReference>
<dbReference type="InterPro" id="IPR036612">
    <property type="entry name" value="KH_dom_type_1_sf"/>
</dbReference>
<dbReference type="SUPFAM" id="SSF54791">
    <property type="entry name" value="Eukaryotic type KH-domain (KH-domain type I)"/>
    <property type="match status" value="1"/>
</dbReference>
<dbReference type="InterPro" id="IPR004087">
    <property type="entry name" value="KH_dom"/>
</dbReference>
<comment type="caution">
    <text evidence="4">The sequence shown here is derived from an EMBL/GenBank/DDBJ whole genome shotgun (WGS) entry which is preliminary data.</text>
</comment>
<proteinExistence type="predicted"/>
<evidence type="ECO:0000256" key="2">
    <source>
        <dbReference type="SAM" id="MobiDB-lite"/>
    </source>
</evidence>
<dbReference type="CDD" id="cd00105">
    <property type="entry name" value="KH-I"/>
    <property type="match status" value="1"/>
</dbReference>
<dbReference type="Proteomes" id="UP001178507">
    <property type="component" value="Unassembled WGS sequence"/>
</dbReference>
<organism evidence="4 5">
    <name type="scientific">Effrenium voratum</name>
    <dbReference type="NCBI Taxonomy" id="2562239"/>
    <lineage>
        <taxon>Eukaryota</taxon>
        <taxon>Sar</taxon>
        <taxon>Alveolata</taxon>
        <taxon>Dinophyceae</taxon>
        <taxon>Suessiales</taxon>
        <taxon>Symbiodiniaceae</taxon>
        <taxon>Effrenium</taxon>
    </lineage>
</organism>
<accession>A0AA36HW09</accession>
<evidence type="ECO:0000256" key="1">
    <source>
        <dbReference type="PROSITE-ProRule" id="PRU00117"/>
    </source>
</evidence>
<evidence type="ECO:0000259" key="3">
    <source>
        <dbReference type="SMART" id="SM00322"/>
    </source>
</evidence>
<keyword evidence="1" id="KW-0694">RNA-binding</keyword>
<dbReference type="Gene3D" id="3.30.1370.10">
    <property type="entry name" value="K Homology domain, type 1"/>
    <property type="match status" value="1"/>
</dbReference>
<feature type="compositionally biased region" description="Basic and acidic residues" evidence="2">
    <location>
        <begin position="1"/>
        <end position="17"/>
    </location>
</feature>
<keyword evidence="5" id="KW-1185">Reference proteome</keyword>
<feature type="region of interest" description="Disordered" evidence="2">
    <location>
        <begin position="1"/>
        <end position="46"/>
    </location>
</feature>
<protein>
    <recommendedName>
        <fullName evidence="3">K Homology domain-containing protein</fullName>
    </recommendedName>
</protein>
<dbReference type="SMART" id="SM00322">
    <property type="entry name" value="KH"/>
    <property type="match status" value="1"/>
</dbReference>